<proteinExistence type="predicted"/>
<evidence type="ECO:0000313" key="3">
    <source>
        <dbReference type="Proteomes" id="UP000179095"/>
    </source>
</evidence>
<gene>
    <name evidence="2" type="ORF">A3F86_01330</name>
</gene>
<dbReference type="PANTHER" id="PTHR43245">
    <property type="entry name" value="BIFUNCTIONAL POLYMYXIN RESISTANCE PROTEIN ARNA"/>
    <property type="match status" value="1"/>
</dbReference>
<dbReference type="InterPro" id="IPR001509">
    <property type="entry name" value="Epimerase_deHydtase"/>
</dbReference>
<dbReference type="PANTHER" id="PTHR43245:SF13">
    <property type="entry name" value="UDP-D-APIOSE_UDP-D-XYLOSE SYNTHASE 2"/>
    <property type="match status" value="1"/>
</dbReference>
<name>A0A1F4RLE1_UNCSA</name>
<dbReference type="Proteomes" id="UP000179095">
    <property type="component" value="Unassembled WGS sequence"/>
</dbReference>
<evidence type="ECO:0000313" key="2">
    <source>
        <dbReference type="EMBL" id="OGC09010.1"/>
    </source>
</evidence>
<dbReference type="Gene3D" id="3.90.25.10">
    <property type="entry name" value="UDP-galactose 4-epimerase, domain 1"/>
    <property type="match status" value="1"/>
</dbReference>
<dbReference type="InterPro" id="IPR050177">
    <property type="entry name" value="Lipid_A_modif_metabolic_enz"/>
</dbReference>
<dbReference type="AlphaFoldDB" id="A0A1F4RLE1"/>
<dbReference type="Gene3D" id="3.40.50.720">
    <property type="entry name" value="NAD(P)-binding Rossmann-like Domain"/>
    <property type="match status" value="1"/>
</dbReference>
<dbReference type="Pfam" id="PF01370">
    <property type="entry name" value="Epimerase"/>
    <property type="match status" value="1"/>
</dbReference>
<evidence type="ECO:0000259" key="1">
    <source>
        <dbReference type="Pfam" id="PF01370"/>
    </source>
</evidence>
<dbReference type="EMBL" id="METQ01000042">
    <property type="protein sequence ID" value="OGC09010.1"/>
    <property type="molecule type" value="Genomic_DNA"/>
</dbReference>
<feature type="domain" description="NAD-dependent epimerase/dehydratase" evidence="1">
    <location>
        <begin position="4"/>
        <end position="254"/>
    </location>
</feature>
<protein>
    <recommendedName>
        <fullName evidence="1">NAD-dependent epimerase/dehydratase domain-containing protein</fullName>
    </recommendedName>
</protein>
<sequence length="327" mass="36735">MCKVLVTGGAGFVGRHLVKALLELGDDVHCVDPVAPLTGGILPDKWPLFLPADFRNFHFHREDCRSYFERVNDTDFDYCFHLAAMVGGRLMIEGNPLAVADDLSIDAEYWQWAAKTKPKKTVCFSSSAAYPIKYQQEKDYRLLSEDMVTFDFDIGMPDMSYGWAKLTCEYLARLAFAKNGLKSVVYRPFSGYGEDQNDTYPFPSICKRVLSNKGKSELIVWGTGRQMRDFIHIDDCIDAVLNTMDKIDDASAVNLATGIYTSFIEFAQMAAQVCGYSPEVRGTTDKPGGVFARAGEVAKLRQLGYTHKIHFKEGIEKALDYYSHLVK</sequence>
<reference evidence="2 3" key="1">
    <citation type="journal article" date="2016" name="Nat. Commun.">
        <title>Thousands of microbial genomes shed light on interconnected biogeochemical processes in an aquifer system.</title>
        <authorList>
            <person name="Anantharaman K."/>
            <person name="Brown C.T."/>
            <person name="Hug L.A."/>
            <person name="Sharon I."/>
            <person name="Castelle C.J."/>
            <person name="Probst A.J."/>
            <person name="Thomas B.C."/>
            <person name="Singh A."/>
            <person name="Wilkins M.J."/>
            <person name="Karaoz U."/>
            <person name="Brodie E.L."/>
            <person name="Williams K.H."/>
            <person name="Hubbard S.S."/>
            <person name="Banfield J.F."/>
        </authorList>
    </citation>
    <scope>NUCLEOTIDE SEQUENCE [LARGE SCALE GENOMIC DNA]</scope>
</reference>
<comment type="caution">
    <text evidence="2">The sequence shown here is derived from an EMBL/GenBank/DDBJ whole genome shotgun (WGS) entry which is preliminary data.</text>
</comment>
<dbReference type="SUPFAM" id="SSF51735">
    <property type="entry name" value="NAD(P)-binding Rossmann-fold domains"/>
    <property type="match status" value="1"/>
</dbReference>
<accession>A0A1F4RLE1</accession>
<dbReference type="STRING" id="1802568.A3F86_01330"/>
<organism evidence="2 3">
    <name type="scientific">candidate division WOR-1 bacterium RIFCSPLOWO2_12_FULL_45_9</name>
    <dbReference type="NCBI Taxonomy" id="1802568"/>
    <lineage>
        <taxon>Bacteria</taxon>
        <taxon>Bacillati</taxon>
        <taxon>Saganbacteria</taxon>
    </lineage>
</organism>
<dbReference type="InterPro" id="IPR036291">
    <property type="entry name" value="NAD(P)-bd_dom_sf"/>
</dbReference>